<proteinExistence type="predicted"/>
<accession>A0ABN8PG46</accession>
<protein>
    <submittedName>
        <fullName evidence="1">Uncharacterized protein</fullName>
    </submittedName>
</protein>
<dbReference type="Proteomes" id="UP001159405">
    <property type="component" value="Unassembled WGS sequence"/>
</dbReference>
<reference evidence="1 2" key="1">
    <citation type="submission" date="2022-05" db="EMBL/GenBank/DDBJ databases">
        <authorList>
            <consortium name="Genoscope - CEA"/>
            <person name="William W."/>
        </authorList>
    </citation>
    <scope>NUCLEOTIDE SEQUENCE [LARGE SCALE GENOMIC DNA]</scope>
</reference>
<evidence type="ECO:0000313" key="1">
    <source>
        <dbReference type="EMBL" id="CAH3140408.1"/>
    </source>
</evidence>
<comment type="caution">
    <text evidence="1">The sequence shown here is derived from an EMBL/GenBank/DDBJ whole genome shotgun (WGS) entry which is preliminary data.</text>
</comment>
<sequence>MKGSTCLMIYSFTMHSQPICSINPPPPCLDNQLWIITNEAFPSNARVPTFLSTISRCQASVHHVAGATILPSDFASGNARKCDNSTCQVCSFIQLTKDSVVLCASVQSILVGKAKLHFTRKS</sequence>
<dbReference type="EMBL" id="CALNXK010000064">
    <property type="protein sequence ID" value="CAH3140408.1"/>
    <property type="molecule type" value="Genomic_DNA"/>
</dbReference>
<keyword evidence="2" id="KW-1185">Reference proteome</keyword>
<name>A0ABN8PG46_9CNID</name>
<organism evidence="1 2">
    <name type="scientific">Porites lobata</name>
    <dbReference type="NCBI Taxonomy" id="104759"/>
    <lineage>
        <taxon>Eukaryota</taxon>
        <taxon>Metazoa</taxon>
        <taxon>Cnidaria</taxon>
        <taxon>Anthozoa</taxon>
        <taxon>Hexacorallia</taxon>
        <taxon>Scleractinia</taxon>
        <taxon>Fungiina</taxon>
        <taxon>Poritidae</taxon>
        <taxon>Porites</taxon>
    </lineage>
</organism>
<evidence type="ECO:0000313" key="2">
    <source>
        <dbReference type="Proteomes" id="UP001159405"/>
    </source>
</evidence>
<gene>
    <name evidence="1" type="ORF">PLOB_00041231</name>
</gene>